<comment type="caution">
    <text evidence="2">The sequence shown here is derived from an EMBL/GenBank/DDBJ whole genome shotgun (WGS) entry which is preliminary data.</text>
</comment>
<sequence>MLPLSPDVESKAEVEKVRATKKPKLSSFDAKPKKKSKATPRKKACFIARSPGSSSDSETGGVSITRDTTCTELEALTFDDIRTAPHEFLLPVRYPGKNGTFGACSSTNPWFTRAPDHYAVSCIPCASRSIKCTWTNKFPGAACDQCVTSHHGRCSTRYTVQEMNVVSTRIAPFAKYNIGNIEWDLAQLRNANHELEHLDYLLCSRYLSHDLIIREIAEALDQLTSHEDGNQIIKGLTANYEEVSAFIVNDRIRQSLGQSFDVPSGPSILFDDADASAWELSDDEGLRRSQRASRHPNQPGEEDRQEGPSNSHEHGSDGGEFDSEAEV</sequence>
<accession>A0AA39UD47</accession>
<dbReference type="AlphaFoldDB" id="A0AA39UD47"/>
<feature type="compositionally biased region" description="Basic and acidic residues" evidence="1">
    <location>
        <begin position="8"/>
        <end position="18"/>
    </location>
</feature>
<dbReference type="Proteomes" id="UP001175227">
    <property type="component" value="Unassembled WGS sequence"/>
</dbReference>
<gene>
    <name evidence="2" type="ORF">IW261DRAFT_1569001</name>
</gene>
<feature type="region of interest" description="Disordered" evidence="1">
    <location>
        <begin position="1"/>
        <end position="63"/>
    </location>
</feature>
<evidence type="ECO:0000313" key="3">
    <source>
        <dbReference type="Proteomes" id="UP001175227"/>
    </source>
</evidence>
<dbReference type="EMBL" id="JAUEPR010000028">
    <property type="protein sequence ID" value="KAK0474285.1"/>
    <property type="molecule type" value="Genomic_DNA"/>
</dbReference>
<name>A0AA39UD47_9AGAR</name>
<evidence type="ECO:0000256" key="1">
    <source>
        <dbReference type="SAM" id="MobiDB-lite"/>
    </source>
</evidence>
<organism evidence="2 3">
    <name type="scientific">Armillaria novae-zelandiae</name>
    <dbReference type="NCBI Taxonomy" id="153914"/>
    <lineage>
        <taxon>Eukaryota</taxon>
        <taxon>Fungi</taxon>
        <taxon>Dikarya</taxon>
        <taxon>Basidiomycota</taxon>
        <taxon>Agaricomycotina</taxon>
        <taxon>Agaricomycetes</taxon>
        <taxon>Agaricomycetidae</taxon>
        <taxon>Agaricales</taxon>
        <taxon>Marasmiineae</taxon>
        <taxon>Physalacriaceae</taxon>
        <taxon>Armillaria</taxon>
    </lineage>
</organism>
<feature type="compositionally biased region" description="Basic and acidic residues" evidence="1">
    <location>
        <begin position="301"/>
        <end position="317"/>
    </location>
</feature>
<feature type="compositionally biased region" description="Polar residues" evidence="1">
    <location>
        <begin position="51"/>
        <end position="63"/>
    </location>
</feature>
<proteinExistence type="predicted"/>
<evidence type="ECO:0000313" key="2">
    <source>
        <dbReference type="EMBL" id="KAK0474285.1"/>
    </source>
</evidence>
<feature type="region of interest" description="Disordered" evidence="1">
    <location>
        <begin position="280"/>
        <end position="327"/>
    </location>
</feature>
<keyword evidence="3" id="KW-1185">Reference proteome</keyword>
<reference evidence="2" key="1">
    <citation type="submission" date="2023-06" db="EMBL/GenBank/DDBJ databases">
        <authorList>
            <consortium name="Lawrence Berkeley National Laboratory"/>
            <person name="Ahrendt S."/>
            <person name="Sahu N."/>
            <person name="Indic B."/>
            <person name="Wong-Bajracharya J."/>
            <person name="Merenyi Z."/>
            <person name="Ke H.-M."/>
            <person name="Monk M."/>
            <person name="Kocsube S."/>
            <person name="Drula E."/>
            <person name="Lipzen A."/>
            <person name="Balint B."/>
            <person name="Henrissat B."/>
            <person name="Andreopoulos B."/>
            <person name="Martin F.M."/>
            <person name="Harder C.B."/>
            <person name="Rigling D."/>
            <person name="Ford K.L."/>
            <person name="Foster G.D."/>
            <person name="Pangilinan J."/>
            <person name="Papanicolaou A."/>
            <person name="Barry K."/>
            <person name="LaButti K."/>
            <person name="Viragh M."/>
            <person name="Koriabine M."/>
            <person name="Yan M."/>
            <person name="Riley R."/>
            <person name="Champramary S."/>
            <person name="Plett K.L."/>
            <person name="Tsai I.J."/>
            <person name="Slot J."/>
            <person name="Sipos G."/>
            <person name="Plett J."/>
            <person name="Nagy L.G."/>
            <person name="Grigoriev I.V."/>
        </authorList>
    </citation>
    <scope>NUCLEOTIDE SEQUENCE</scope>
    <source>
        <strain evidence="2">ICMP 16352</strain>
    </source>
</reference>
<protein>
    <submittedName>
        <fullName evidence="2">Uncharacterized protein</fullName>
    </submittedName>
</protein>
<feature type="compositionally biased region" description="Basic residues" evidence="1">
    <location>
        <begin position="32"/>
        <end position="44"/>
    </location>
</feature>